<keyword evidence="5" id="KW-1185">Reference proteome</keyword>
<dbReference type="AlphaFoldDB" id="A0A8I1GEX5"/>
<evidence type="ECO:0000313" key="2">
    <source>
        <dbReference type="EMBL" id="MBJ7265558.1"/>
    </source>
</evidence>
<feature type="transmembrane region" description="Helical" evidence="1">
    <location>
        <begin position="55"/>
        <end position="78"/>
    </location>
</feature>
<accession>A0A8I1GEX5</accession>
<feature type="transmembrane region" description="Helical" evidence="1">
    <location>
        <begin position="12"/>
        <end position="35"/>
    </location>
</feature>
<dbReference type="EMBL" id="JAEMOP010000009">
    <property type="protein sequence ID" value="MBJ7316768.1"/>
    <property type="molecule type" value="Genomic_DNA"/>
</dbReference>
<dbReference type="RefSeq" id="WP_199493439.1">
    <property type="nucleotide sequence ID" value="NZ_JAEMOP010000009.1"/>
</dbReference>
<feature type="transmembrane region" description="Helical" evidence="1">
    <location>
        <begin position="99"/>
        <end position="128"/>
    </location>
</feature>
<protein>
    <submittedName>
        <fullName evidence="3">Uncharacterized protein</fullName>
    </submittedName>
</protein>
<gene>
    <name evidence="2" type="ORF">JHC10_01235</name>
    <name evidence="3" type="ORF">JHC11_12305</name>
</gene>
<sequence>MDRRSGKAFQANVTDGLMFTLASALFLVVSLWWPLAYEVPIISSNLTAVVDDFNLGDMTVFVGSMAAQIISAVFALFAGIQALTFSSRYKEDLLNSKGWLIGVFTVIPPLTSFVVIISVLTCAVRIVLTLYGFGKL</sequence>
<keyword evidence="1" id="KW-1133">Transmembrane helix</keyword>
<evidence type="ECO:0000256" key="1">
    <source>
        <dbReference type="SAM" id="Phobius"/>
    </source>
</evidence>
<evidence type="ECO:0000313" key="3">
    <source>
        <dbReference type="EMBL" id="MBJ7316768.1"/>
    </source>
</evidence>
<dbReference type="Proteomes" id="UP000655994">
    <property type="component" value="Unassembled WGS sequence"/>
</dbReference>
<dbReference type="EMBL" id="JAEMOS010000002">
    <property type="protein sequence ID" value="MBJ7265558.1"/>
    <property type="molecule type" value="Genomic_DNA"/>
</dbReference>
<evidence type="ECO:0000313" key="5">
    <source>
        <dbReference type="Proteomes" id="UP000655994"/>
    </source>
</evidence>
<keyword evidence="1" id="KW-0472">Membrane</keyword>
<comment type="caution">
    <text evidence="3">The sequence shown here is derived from an EMBL/GenBank/DDBJ whole genome shotgun (WGS) entry which is preliminary data.</text>
</comment>
<proteinExistence type="predicted"/>
<evidence type="ECO:0000313" key="4">
    <source>
        <dbReference type="Proteomes" id="UP000621390"/>
    </source>
</evidence>
<keyword evidence="1" id="KW-0812">Transmembrane</keyword>
<reference evidence="3 5" key="1">
    <citation type="submission" date="2020-09" db="EMBL/GenBank/DDBJ databases">
        <title>Draft Genomes of Bacterial Isolates from North Pond Shallow Sediments.</title>
        <authorList>
            <person name="Kiel Reese B."/>
            <person name="Mullis M."/>
            <person name="Weisend R.E."/>
        </authorList>
    </citation>
    <scope>NUCLEOTIDE SEQUENCE</scope>
    <source>
        <strain evidence="3">KJE-2</strain>
        <strain evidence="2 5">KJE-3</strain>
    </source>
</reference>
<organism evidence="3 4">
    <name type="scientific">Idiomarina abyssalis</name>
    <dbReference type="NCBI Taxonomy" id="86102"/>
    <lineage>
        <taxon>Bacteria</taxon>
        <taxon>Pseudomonadati</taxon>
        <taxon>Pseudomonadota</taxon>
        <taxon>Gammaproteobacteria</taxon>
        <taxon>Alteromonadales</taxon>
        <taxon>Idiomarinaceae</taxon>
        <taxon>Idiomarina</taxon>
    </lineage>
</organism>
<dbReference type="Proteomes" id="UP000621390">
    <property type="component" value="Unassembled WGS sequence"/>
</dbReference>
<name>A0A8I1GEX5_9GAMM</name>